<feature type="domain" description="Agenet" evidence="2">
    <location>
        <begin position="11"/>
        <end position="75"/>
    </location>
</feature>
<dbReference type="InterPro" id="IPR014002">
    <property type="entry name" value="Agenet_dom_plant"/>
</dbReference>
<feature type="compositionally biased region" description="Polar residues" evidence="1">
    <location>
        <begin position="225"/>
        <end position="236"/>
    </location>
</feature>
<dbReference type="InterPro" id="IPR008395">
    <property type="entry name" value="Agenet-like_dom"/>
</dbReference>
<evidence type="ECO:0000256" key="1">
    <source>
        <dbReference type="SAM" id="MobiDB-lite"/>
    </source>
</evidence>
<dbReference type="PANTHER" id="PTHR31917">
    <property type="entry name" value="AGENET DOMAIN-CONTAINING PROTEIN-RELATED"/>
    <property type="match status" value="1"/>
</dbReference>
<protein>
    <recommendedName>
        <fullName evidence="2">Agenet domain-containing protein</fullName>
    </recommendedName>
</protein>
<feature type="domain" description="Agenet" evidence="2">
    <location>
        <begin position="78"/>
        <end position="135"/>
    </location>
</feature>
<reference evidence="3 4" key="1">
    <citation type="journal article" date="2023" name="G3 (Bethesda)">
        <title>A haplotype-resolved chromosome-scale genome for Quercus rubra L. provides insights into the genetics of adaptive traits for red oak species.</title>
        <authorList>
            <person name="Kapoor B."/>
            <person name="Jenkins J."/>
            <person name="Schmutz J."/>
            <person name="Zhebentyayeva T."/>
            <person name="Kuelheim C."/>
            <person name="Coggeshall M."/>
            <person name="Heim C."/>
            <person name="Lasky J.R."/>
            <person name="Leites L."/>
            <person name="Islam-Faridi N."/>
            <person name="Romero-Severson J."/>
            <person name="DeLeo V.L."/>
            <person name="Lucas S.M."/>
            <person name="Lazic D."/>
            <person name="Gailing O."/>
            <person name="Carlson J."/>
            <person name="Staton M."/>
        </authorList>
    </citation>
    <scope>NUCLEOTIDE SEQUENCE [LARGE SCALE GENOMIC DNA]</scope>
    <source>
        <strain evidence="3">Pseudo-F2</strain>
    </source>
</reference>
<feature type="region of interest" description="Disordered" evidence="1">
    <location>
        <begin position="208"/>
        <end position="236"/>
    </location>
</feature>
<dbReference type="PANTHER" id="PTHR31917:SF5">
    <property type="entry name" value="OS02G0204500 PROTEIN"/>
    <property type="match status" value="1"/>
</dbReference>
<dbReference type="EMBL" id="JAXUIC010000005">
    <property type="protein sequence ID" value="KAK4588531.1"/>
    <property type="molecule type" value="Genomic_DNA"/>
</dbReference>
<organism evidence="3 4">
    <name type="scientific">Quercus rubra</name>
    <name type="common">Northern red oak</name>
    <name type="synonym">Quercus borealis</name>
    <dbReference type="NCBI Taxonomy" id="3512"/>
    <lineage>
        <taxon>Eukaryota</taxon>
        <taxon>Viridiplantae</taxon>
        <taxon>Streptophyta</taxon>
        <taxon>Embryophyta</taxon>
        <taxon>Tracheophyta</taxon>
        <taxon>Spermatophyta</taxon>
        <taxon>Magnoliopsida</taxon>
        <taxon>eudicotyledons</taxon>
        <taxon>Gunneridae</taxon>
        <taxon>Pentapetalae</taxon>
        <taxon>rosids</taxon>
        <taxon>fabids</taxon>
        <taxon>Fagales</taxon>
        <taxon>Fagaceae</taxon>
        <taxon>Quercus</taxon>
    </lineage>
</organism>
<evidence type="ECO:0000313" key="3">
    <source>
        <dbReference type="EMBL" id="KAK4588531.1"/>
    </source>
</evidence>
<dbReference type="Proteomes" id="UP001324115">
    <property type="component" value="Unassembled WGS sequence"/>
</dbReference>
<dbReference type="Pfam" id="PF05641">
    <property type="entry name" value="Agenet"/>
    <property type="match status" value="1"/>
</dbReference>
<sequence>MNLSKKVTPTMKYNVGSKVEVLNSRVAKPVGAWYLAEITKVEDEKGHWFTVKYSSGKVEKMVPICIVRPCPPLMEFVDDMEIGDLAEYCVDNDWIATTLLESLGDDNFKVRQLGGDYKEFTIHRSNLRVPQDWRNEKWGVLQNQFFYQDRTHKQGNAEFLRKIWSRPGAKRTPCLDFSPLKKVQRPNASPSCDESCIIDADGEDNGSIAGNLRANDDDDDDDTMSIASSVGSCCPN</sequence>
<keyword evidence="4" id="KW-1185">Reference proteome</keyword>
<evidence type="ECO:0000313" key="4">
    <source>
        <dbReference type="Proteomes" id="UP001324115"/>
    </source>
</evidence>
<accession>A0AAN7FAR5</accession>
<proteinExistence type="predicted"/>
<gene>
    <name evidence="3" type="ORF">RGQ29_019511</name>
</gene>
<comment type="caution">
    <text evidence="3">The sequence shown here is derived from an EMBL/GenBank/DDBJ whole genome shotgun (WGS) entry which is preliminary data.</text>
</comment>
<name>A0AAN7FAR5_QUERU</name>
<dbReference type="AlphaFoldDB" id="A0AAN7FAR5"/>
<evidence type="ECO:0000259" key="2">
    <source>
        <dbReference type="SMART" id="SM00743"/>
    </source>
</evidence>
<dbReference type="SMART" id="SM00743">
    <property type="entry name" value="Agenet"/>
    <property type="match status" value="2"/>
</dbReference>